<comment type="cofactor">
    <cofactor evidence="1">
        <name>Mn(2+)</name>
        <dbReference type="ChEBI" id="CHEBI:29035"/>
    </cofactor>
</comment>
<evidence type="ECO:0000256" key="1">
    <source>
        <dbReference type="ARBA" id="ARBA00001936"/>
    </source>
</evidence>
<evidence type="ECO:0000313" key="20">
    <source>
        <dbReference type="EMBL" id="AIF16229.1"/>
    </source>
</evidence>
<comment type="subcellular location">
    <subcellularLocation>
        <location evidence="3">Endomembrane system</location>
        <topology evidence="3">Multi-pass membrane protein</topology>
    </subcellularLocation>
</comment>
<dbReference type="EMBL" id="KF901049">
    <property type="protein sequence ID" value="AIF16229.1"/>
    <property type="molecule type" value="Genomic_DNA"/>
</dbReference>
<dbReference type="UniPathway" id="UPA00378"/>
<dbReference type="InterPro" id="IPR048999">
    <property type="entry name" value="STT3-PglB_core"/>
</dbReference>
<evidence type="ECO:0000256" key="8">
    <source>
        <dbReference type="ARBA" id="ARBA00022679"/>
    </source>
</evidence>
<evidence type="ECO:0000256" key="5">
    <source>
        <dbReference type="ARBA" id="ARBA00010810"/>
    </source>
</evidence>
<evidence type="ECO:0000256" key="13">
    <source>
        <dbReference type="ARBA" id="ARBA00023136"/>
    </source>
</evidence>
<comment type="similarity">
    <text evidence="5">Belongs to the STT3 family.</text>
</comment>
<protein>
    <recommendedName>
        <fullName evidence="6">dolichyl-phosphooligosaccharide-protein glycotransferase</fullName>
        <ecNumber evidence="6">2.4.99.21</ecNumber>
    </recommendedName>
    <alternativeName>
        <fullName evidence="15">Oligosaccharyl transferase</fullName>
    </alternativeName>
</protein>
<evidence type="ECO:0000256" key="6">
    <source>
        <dbReference type="ARBA" id="ARBA00012602"/>
    </source>
</evidence>
<feature type="transmembrane region" description="Helical" evidence="17">
    <location>
        <begin position="170"/>
        <end position="188"/>
    </location>
</feature>
<dbReference type="InterPro" id="IPR048307">
    <property type="entry name" value="STT3_N"/>
</dbReference>
<keyword evidence="10" id="KW-0479">Metal-binding</keyword>
<feature type="transmembrane region" description="Helical" evidence="17">
    <location>
        <begin position="408"/>
        <end position="425"/>
    </location>
</feature>
<gene>
    <name evidence="20" type="primary">STT3</name>
</gene>
<feature type="domain" description="STT3/PglB/AglB core" evidence="19">
    <location>
        <begin position="500"/>
        <end position="575"/>
    </location>
</feature>
<keyword evidence="8 20" id="KW-0808">Transferase</keyword>
<dbReference type="GO" id="GO:0012505">
    <property type="term" value="C:endomembrane system"/>
    <property type="evidence" value="ECO:0007669"/>
    <property type="project" value="UniProtKB-SubCell"/>
</dbReference>
<dbReference type="Pfam" id="PF02516">
    <property type="entry name" value="STT3"/>
    <property type="match status" value="1"/>
</dbReference>
<dbReference type="GO" id="GO:0004576">
    <property type="term" value="F:oligosaccharyl transferase activity"/>
    <property type="evidence" value="ECO:0007669"/>
    <property type="project" value="InterPro"/>
</dbReference>
<evidence type="ECO:0000256" key="3">
    <source>
        <dbReference type="ARBA" id="ARBA00004127"/>
    </source>
</evidence>
<dbReference type="GO" id="GO:0046872">
    <property type="term" value="F:metal ion binding"/>
    <property type="evidence" value="ECO:0007669"/>
    <property type="project" value="UniProtKB-KW"/>
</dbReference>
<evidence type="ECO:0000256" key="4">
    <source>
        <dbReference type="ARBA" id="ARBA00004922"/>
    </source>
</evidence>
<proteinExistence type="inferred from homology"/>
<keyword evidence="7 20" id="KW-0328">Glycosyltransferase</keyword>
<comment type="cofactor">
    <cofactor evidence="2">
        <name>Mg(2+)</name>
        <dbReference type="ChEBI" id="CHEBI:18420"/>
    </cofactor>
</comment>
<comment type="catalytic activity">
    <reaction evidence="16">
        <text>an archaeal dolichyl phosphooligosaccharide + [protein]-L-asparagine = an archaeal dolichyl phosphate + a glycoprotein with the oligosaccharide chain attached by N-beta-D-glycosyl linkage to a protein L-asparagine.</text>
        <dbReference type="EC" id="2.4.99.21"/>
    </reaction>
</comment>
<evidence type="ECO:0000256" key="10">
    <source>
        <dbReference type="ARBA" id="ARBA00022723"/>
    </source>
</evidence>
<feature type="transmembrane region" description="Helical" evidence="17">
    <location>
        <begin position="200"/>
        <end position="229"/>
    </location>
</feature>
<dbReference type="Pfam" id="PF21436">
    <property type="entry name" value="STT3-PglB_core"/>
    <property type="match status" value="1"/>
</dbReference>
<dbReference type="EC" id="2.4.99.21" evidence="6"/>
<feature type="transmembrane region" description="Helical" evidence="17">
    <location>
        <begin position="20"/>
        <end position="39"/>
    </location>
</feature>
<feature type="domain" description="Oligosaccharyl transferase STT3 N-terminal" evidence="18">
    <location>
        <begin position="48"/>
        <end position="450"/>
    </location>
</feature>
<keyword evidence="14" id="KW-0464">Manganese</keyword>
<evidence type="ECO:0000259" key="19">
    <source>
        <dbReference type="Pfam" id="PF21436"/>
    </source>
</evidence>
<dbReference type="PANTHER" id="PTHR13872:SF1">
    <property type="entry name" value="DOLICHYL-DIPHOSPHOOLIGOSACCHARIDE--PROTEIN GLYCOSYLTRANSFERASE SUBUNIT STT3B"/>
    <property type="match status" value="1"/>
</dbReference>
<feature type="transmembrane region" description="Helical" evidence="17">
    <location>
        <begin position="437"/>
        <end position="455"/>
    </location>
</feature>
<dbReference type="InterPro" id="IPR003674">
    <property type="entry name" value="Oligo_trans_STT3"/>
</dbReference>
<feature type="transmembrane region" description="Helical" evidence="17">
    <location>
        <begin position="353"/>
        <end position="373"/>
    </location>
</feature>
<evidence type="ECO:0000256" key="15">
    <source>
        <dbReference type="ARBA" id="ARBA00030679"/>
    </source>
</evidence>
<organism evidence="20">
    <name type="scientific">uncultured marine thaumarchaeote KM3_73_B11</name>
    <dbReference type="NCBI Taxonomy" id="1456265"/>
    <lineage>
        <taxon>Archaea</taxon>
        <taxon>Nitrososphaerota</taxon>
        <taxon>environmental samples</taxon>
    </lineage>
</organism>
<evidence type="ECO:0000256" key="17">
    <source>
        <dbReference type="SAM" id="Phobius"/>
    </source>
</evidence>
<evidence type="ECO:0000259" key="18">
    <source>
        <dbReference type="Pfam" id="PF02516"/>
    </source>
</evidence>
<keyword evidence="13 17" id="KW-0472">Membrane</keyword>
<keyword evidence="9 17" id="KW-0812">Transmembrane</keyword>
<feature type="transmembrane region" description="Helical" evidence="17">
    <location>
        <begin position="385"/>
        <end position="402"/>
    </location>
</feature>
<comment type="pathway">
    <text evidence="4">Protein modification; protein glycosylation.</text>
</comment>
<name>A0A075HJY8_9ARCH</name>
<dbReference type="Gene3D" id="3.40.50.12610">
    <property type="match status" value="1"/>
</dbReference>
<evidence type="ECO:0000256" key="14">
    <source>
        <dbReference type="ARBA" id="ARBA00023211"/>
    </source>
</evidence>
<feature type="transmembrane region" description="Helical" evidence="17">
    <location>
        <begin position="263"/>
        <end position="285"/>
    </location>
</feature>
<reference evidence="20" key="1">
    <citation type="journal article" date="2014" name="Genome Biol. Evol.">
        <title>Pangenome evidence for extensive interdomain horizontal transfer affecting lineage core and shell genes in uncultured planktonic thaumarchaeota and euryarchaeota.</title>
        <authorList>
            <person name="Deschamps P."/>
            <person name="Zivanovic Y."/>
            <person name="Moreira D."/>
            <person name="Rodriguez-Valera F."/>
            <person name="Lopez-Garcia P."/>
        </authorList>
    </citation>
    <scope>NUCLEOTIDE SEQUENCE</scope>
</reference>
<dbReference type="GO" id="GO:0016020">
    <property type="term" value="C:membrane"/>
    <property type="evidence" value="ECO:0007669"/>
    <property type="project" value="InterPro"/>
</dbReference>
<evidence type="ECO:0000256" key="9">
    <source>
        <dbReference type="ARBA" id="ARBA00022692"/>
    </source>
</evidence>
<evidence type="ECO:0000256" key="11">
    <source>
        <dbReference type="ARBA" id="ARBA00022842"/>
    </source>
</evidence>
<feature type="transmembrane region" description="Helical" evidence="17">
    <location>
        <begin position="140"/>
        <end position="158"/>
    </location>
</feature>
<dbReference type="PANTHER" id="PTHR13872">
    <property type="entry name" value="DOLICHYL-DIPHOSPHOOLIGOSACCHARIDE--PROTEIN GLYCOSYLTRANSFERASE SUBUNIT"/>
    <property type="match status" value="1"/>
</dbReference>
<evidence type="ECO:0000256" key="2">
    <source>
        <dbReference type="ARBA" id="ARBA00001946"/>
    </source>
</evidence>
<keyword evidence="11" id="KW-0460">Magnesium</keyword>
<evidence type="ECO:0000256" key="12">
    <source>
        <dbReference type="ARBA" id="ARBA00022989"/>
    </source>
</evidence>
<sequence>MVSNQKLFSVGTFDFRLQHLLIIGILILSFSISMLIRSLPMDYGFELFEFDPFFNYRATEYILDNGYDAYSEWIDEKTWHPFGRDVSQNSQVTLHVTSSIFYQLFGANSSLYDFTILFPMIVGSLTTISVFAFVRVLGGTTAGLLAALMFSISVPIFSRGLIGWFKSEPLGFFFVFIALYLFVSGIMYNKGKISYIKLVFAGLFLTLALSAWGGILFFFIPIISFYFILPFIKKEPKFIIFAVSLFSISLLAFSFLFERTIALTSSYVGLLIGFSTVYVIICEIIKKFSKESNHLRNCLAFLISIIATVVGIFSVGLVELPRFRYLNAANPFLTTQDALTDSVAEHMTTTLSASYAFLSVFIIFGLIGAWFLFSRKTIDLKIDKRVFALFVGISSIYLSSSFIRLELLASIGLIILGSIGLSILLQKIFESKILSPTKILFCGVILALFLTPTIFPEDKNWFSWADYPPSILTGGSFYSQTGNDWHDAMTWLKGNSPENSIIVSWWDYGYWITTLSDRTTIVDNATLIDWQIKKVAYSLMTTPENSWHILNSHYTEDISKYLGNENVEDWGNESYDDYLLREKEKIASGEGEVCEAVSATDAKTLGVSPKSCFPVGSGLDGDYIVIFIAGERIDIPNSNYFFFLLDGGGDESKKHWFAKISNHEPSTFVEVDGLTPKPFFMENTTLGKLIPFSIFKYVEPDTNRTFDDYEPGLVPVYIKDVKYLDSENDPFYLVYASPGFYSEKPGAMTTVLIYKINSDYIP</sequence>
<feature type="transmembrane region" description="Helical" evidence="17">
    <location>
        <begin position="238"/>
        <end position="257"/>
    </location>
</feature>
<evidence type="ECO:0000256" key="16">
    <source>
        <dbReference type="ARBA" id="ARBA00034066"/>
    </source>
</evidence>
<evidence type="ECO:0000256" key="7">
    <source>
        <dbReference type="ARBA" id="ARBA00022676"/>
    </source>
</evidence>
<accession>A0A075HJY8</accession>
<dbReference type="AlphaFoldDB" id="A0A075HJY8"/>
<feature type="transmembrane region" description="Helical" evidence="17">
    <location>
        <begin position="111"/>
        <end position="134"/>
    </location>
</feature>
<keyword evidence="12 17" id="KW-1133">Transmembrane helix</keyword>
<feature type="transmembrane region" description="Helical" evidence="17">
    <location>
        <begin position="297"/>
        <end position="318"/>
    </location>
</feature>